<protein>
    <submittedName>
        <fullName evidence="1">Uncharacterized protein</fullName>
    </submittedName>
</protein>
<dbReference type="Proteomes" id="UP001056291">
    <property type="component" value="Chromosome"/>
</dbReference>
<sequence length="130" mass="14739">MSKNFNALTENSNRKPKKLSDKIRVRPFKSRLLAELISEFESRNATGGWCGYAMLDAIPEALHCCIETKARNHHNPLCTVMFLKGSNAQNYLLRSEDHGYVLLGQDLRILHSGASLSDALDMVQIRCYRN</sequence>
<dbReference type="RefSeq" id="WP_251936779.1">
    <property type="nucleotide sequence ID" value="NZ_CP098747.1"/>
</dbReference>
<gene>
    <name evidence="1" type="ORF">NBZ79_07020</name>
</gene>
<dbReference type="EMBL" id="CP098747">
    <property type="protein sequence ID" value="USG62727.1"/>
    <property type="molecule type" value="Genomic_DNA"/>
</dbReference>
<organism evidence="1 2">
    <name type="scientific">Sneathiella marina</name>
    <dbReference type="NCBI Taxonomy" id="2950108"/>
    <lineage>
        <taxon>Bacteria</taxon>
        <taxon>Pseudomonadati</taxon>
        <taxon>Pseudomonadota</taxon>
        <taxon>Alphaproteobacteria</taxon>
        <taxon>Sneathiellales</taxon>
        <taxon>Sneathiellaceae</taxon>
        <taxon>Sneathiella</taxon>
    </lineage>
</organism>
<evidence type="ECO:0000313" key="1">
    <source>
        <dbReference type="EMBL" id="USG62727.1"/>
    </source>
</evidence>
<keyword evidence="2" id="KW-1185">Reference proteome</keyword>
<evidence type="ECO:0000313" key="2">
    <source>
        <dbReference type="Proteomes" id="UP001056291"/>
    </source>
</evidence>
<reference evidence="1" key="1">
    <citation type="submission" date="2022-06" db="EMBL/GenBank/DDBJ databases">
        <title>Sneathiella actinostolidae sp. nov., isolated from a sea anemonein the Western Pacific Ocean.</title>
        <authorList>
            <person name="Wei M.J."/>
        </authorList>
    </citation>
    <scope>NUCLEOTIDE SEQUENCE</scope>
    <source>
        <strain evidence="1">PHK-P5</strain>
    </source>
</reference>
<proteinExistence type="predicted"/>
<name>A0ABY4W6D2_9PROT</name>
<accession>A0ABY4W6D2</accession>